<dbReference type="EMBL" id="WKJJ01000023">
    <property type="protein sequence ID" value="MRV75730.1"/>
    <property type="molecule type" value="Genomic_DNA"/>
</dbReference>
<dbReference type="InterPro" id="IPR016047">
    <property type="entry name" value="M23ase_b-sheet_dom"/>
</dbReference>
<evidence type="ECO:0000313" key="5">
    <source>
        <dbReference type="EMBL" id="MRV75730.1"/>
    </source>
</evidence>
<dbReference type="FunFam" id="2.70.70.10:FF:000003">
    <property type="entry name" value="Murein hydrolase activator EnvC"/>
    <property type="match status" value="1"/>
</dbReference>
<name>A0A7X2ITB7_9BURK</name>
<feature type="compositionally biased region" description="Basic and acidic residues" evidence="2">
    <location>
        <begin position="361"/>
        <end position="379"/>
    </location>
</feature>
<dbReference type="Pfam" id="PF01551">
    <property type="entry name" value="Peptidase_M23"/>
    <property type="match status" value="1"/>
</dbReference>
<organism evidence="5 6">
    <name type="scientific">Pseudoduganella rivuli</name>
    <dbReference type="NCBI Taxonomy" id="2666085"/>
    <lineage>
        <taxon>Bacteria</taxon>
        <taxon>Pseudomonadati</taxon>
        <taxon>Pseudomonadota</taxon>
        <taxon>Betaproteobacteria</taxon>
        <taxon>Burkholderiales</taxon>
        <taxon>Oxalobacteraceae</taxon>
        <taxon>Telluria group</taxon>
        <taxon>Pseudoduganella</taxon>
    </lineage>
</organism>
<reference evidence="5 6" key="1">
    <citation type="submission" date="2019-11" db="EMBL/GenBank/DDBJ databases">
        <title>Novel species isolated from a subtropical stream in China.</title>
        <authorList>
            <person name="Lu H."/>
        </authorList>
    </citation>
    <scope>NUCLEOTIDE SEQUENCE [LARGE SCALE GENOMIC DNA]</scope>
    <source>
        <strain evidence="5 6">FT92W</strain>
    </source>
</reference>
<keyword evidence="3" id="KW-0732">Signal</keyword>
<sequence>MSWSSIFRRVTTRRARLPVLASLLLSSVLAAGAAHGAAAKPTERSKQKAAAEAERAELQQKLSNLKRDIGKTESAREDAADTLAESEEAISKANRTLRELGDEQAQTNARLAELAAEHARLQATVDKQKQQLAKLLREHYVAGNEDRIKLLLSGDNPNRINRDLQLMAYVSQAQARLLESLRANLKAVESNQAEAENARNELEEIAQEERHQKSVLEQEKAKRAAVLAGLSQRLVAQRKEAGKMAQDEQRMGALVDRLNKLIEEQARAAAAEKRRLELVAAAKAKAEAEAKAKAKAEADAKARQLAQLRAKAQQAEKERLAKQGKPGASVPVASAPPAPVSTPVKPAPEEPRVASVPAAEPAKEPVKAPVKEPVKEPSKDTAVAAREPIAVREVPNDEPPARPARAADVALAPAAAEGAFAAMKGQLRPPVAGKVGARFGTKRGDGPSWKGMFIRTAEGAQIHAIAAGRVVFAQWLRGFGNLIIVDHGGQYMSIYGNNQSLLRREGDAVKSGDVIAAAGNTGGNEESGLYFELRHRGKEFDPASWVKF</sequence>
<dbReference type="Gene3D" id="6.10.250.3150">
    <property type="match status" value="1"/>
</dbReference>
<comment type="caution">
    <text evidence="5">The sequence shown here is derived from an EMBL/GenBank/DDBJ whole genome shotgun (WGS) entry which is preliminary data.</text>
</comment>
<dbReference type="InterPro" id="IPR050570">
    <property type="entry name" value="Cell_wall_metabolism_enzyme"/>
</dbReference>
<dbReference type="PANTHER" id="PTHR21666">
    <property type="entry name" value="PEPTIDASE-RELATED"/>
    <property type="match status" value="1"/>
</dbReference>
<evidence type="ECO:0000259" key="4">
    <source>
        <dbReference type="Pfam" id="PF01551"/>
    </source>
</evidence>
<keyword evidence="1" id="KW-0175">Coiled coil</keyword>
<protein>
    <submittedName>
        <fullName evidence="5">Peptidoglycan DD-metalloendopeptidase family protein</fullName>
    </submittedName>
</protein>
<keyword evidence="6" id="KW-1185">Reference proteome</keyword>
<dbReference type="Proteomes" id="UP000446768">
    <property type="component" value="Unassembled WGS sequence"/>
</dbReference>
<evidence type="ECO:0000256" key="3">
    <source>
        <dbReference type="SAM" id="SignalP"/>
    </source>
</evidence>
<feature type="region of interest" description="Disordered" evidence="2">
    <location>
        <begin position="305"/>
        <end position="382"/>
    </location>
</feature>
<feature type="coiled-coil region" evidence="1">
    <location>
        <begin position="48"/>
        <end position="138"/>
    </location>
</feature>
<dbReference type="PANTHER" id="PTHR21666:SF270">
    <property type="entry name" value="MUREIN HYDROLASE ACTIVATOR ENVC"/>
    <property type="match status" value="1"/>
</dbReference>
<evidence type="ECO:0000313" key="6">
    <source>
        <dbReference type="Proteomes" id="UP000446768"/>
    </source>
</evidence>
<accession>A0A7X2ITB7</accession>
<dbReference type="AlphaFoldDB" id="A0A7X2ITB7"/>
<gene>
    <name evidence="5" type="ORF">GJ700_28840</name>
</gene>
<feature type="coiled-coil region" evidence="1">
    <location>
        <begin position="171"/>
        <end position="219"/>
    </location>
</feature>
<evidence type="ECO:0000256" key="1">
    <source>
        <dbReference type="SAM" id="Coils"/>
    </source>
</evidence>
<dbReference type="InterPro" id="IPR011055">
    <property type="entry name" value="Dup_hybrid_motif"/>
</dbReference>
<dbReference type="GO" id="GO:0004222">
    <property type="term" value="F:metalloendopeptidase activity"/>
    <property type="evidence" value="ECO:0007669"/>
    <property type="project" value="TreeGrafter"/>
</dbReference>
<feature type="chain" id="PRO_5030658460" evidence="3">
    <location>
        <begin position="31"/>
        <end position="548"/>
    </location>
</feature>
<dbReference type="SUPFAM" id="SSF51261">
    <property type="entry name" value="Duplicated hybrid motif"/>
    <property type="match status" value="1"/>
</dbReference>
<dbReference type="Gene3D" id="2.70.70.10">
    <property type="entry name" value="Glucose Permease (Domain IIA)"/>
    <property type="match status" value="1"/>
</dbReference>
<dbReference type="RefSeq" id="WP_154380550.1">
    <property type="nucleotide sequence ID" value="NZ_WKJJ01000023.1"/>
</dbReference>
<feature type="signal peptide" evidence="3">
    <location>
        <begin position="1"/>
        <end position="30"/>
    </location>
</feature>
<dbReference type="CDD" id="cd12797">
    <property type="entry name" value="M23_peptidase"/>
    <property type="match status" value="1"/>
</dbReference>
<proteinExistence type="predicted"/>
<evidence type="ECO:0000256" key="2">
    <source>
        <dbReference type="SAM" id="MobiDB-lite"/>
    </source>
</evidence>
<feature type="domain" description="M23ase beta-sheet core" evidence="4">
    <location>
        <begin position="449"/>
        <end position="542"/>
    </location>
</feature>